<comment type="caution">
    <text evidence="2">The sequence shown here is derived from an EMBL/GenBank/DDBJ whole genome shotgun (WGS) entry which is preliminary data.</text>
</comment>
<feature type="signal peptide" evidence="1">
    <location>
        <begin position="1"/>
        <end position="32"/>
    </location>
</feature>
<sequence precursor="true">MPRLLRPFSPSATGLRLGALTLALLLAPSARAGLFDDEEARRAILDLRTRITTNDDAAKARSAELAQANAQLLEQLQQLRRGLLELSTQLDAMKADNARLRGSNEQLQRDQQKAQQDQQALATSVAELQRQLKDQLASVQDRLKKVEPVKVSVDGRDFLADPDEKRGYDAALAALRTGDFDKGAAALTGFLRRWPESGYGDSARFWLANALYGQKNYKDAIATFRSVVSNAPEHPRAPEALLSIASCQVEMKDTKTARKTIEELIKAYPQSEAANAGRERLAGLKG</sequence>
<comment type="subcellular location">
    <subcellularLocation>
        <location evidence="1">Periplasm</location>
    </subcellularLocation>
</comment>
<reference evidence="2 3" key="1">
    <citation type="submission" date="2024-04" db="EMBL/GenBank/DDBJ databases">
        <title>Novel species of the genus Ideonella isolated from streams.</title>
        <authorList>
            <person name="Lu H."/>
        </authorList>
    </citation>
    <scope>NUCLEOTIDE SEQUENCE [LARGE SCALE GENOMIC DNA]</scope>
    <source>
        <strain evidence="2 3">BYS139W</strain>
    </source>
</reference>
<keyword evidence="1" id="KW-0732">Signal</keyword>
<dbReference type="NCBIfam" id="TIGR02795">
    <property type="entry name" value="tol_pal_ybgF"/>
    <property type="match status" value="1"/>
</dbReference>
<keyword evidence="1" id="KW-0131">Cell cycle</keyword>
<dbReference type="Pfam" id="PF13432">
    <property type="entry name" value="TPR_16"/>
    <property type="match status" value="1"/>
</dbReference>
<dbReference type="RefSeq" id="WP_341372767.1">
    <property type="nucleotide sequence ID" value="NZ_JBBUTF010000003.1"/>
</dbReference>
<protein>
    <recommendedName>
        <fullName evidence="1">Cell division coordinator CpoB</fullName>
    </recommendedName>
</protein>
<keyword evidence="1" id="KW-0132">Cell division</keyword>
<dbReference type="InterPro" id="IPR014162">
    <property type="entry name" value="CpoB_C"/>
</dbReference>
<dbReference type="SMART" id="SM00028">
    <property type="entry name" value="TPR"/>
    <property type="match status" value="2"/>
</dbReference>
<dbReference type="Gene3D" id="1.25.40.10">
    <property type="entry name" value="Tetratricopeptide repeat domain"/>
    <property type="match status" value="1"/>
</dbReference>
<name>A0ABU9B547_9BURK</name>
<accession>A0ABU9B547</accession>
<keyword evidence="1" id="KW-0574">Periplasm</keyword>
<dbReference type="Pfam" id="PF13174">
    <property type="entry name" value="TPR_6"/>
    <property type="match status" value="1"/>
</dbReference>
<comment type="similarity">
    <text evidence="1">Belongs to the CpoB family.</text>
</comment>
<evidence type="ECO:0000313" key="2">
    <source>
        <dbReference type="EMBL" id="MEK8024982.1"/>
    </source>
</evidence>
<dbReference type="HAMAP" id="MF_02066">
    <property type="entry name" value="CpoB"/>
    <property type="match status" value="1"/>
</dbReference>
<dbReference type="EMBL" id="JBBUTF010000003">
    <property type="protein sequence ID" value="MEK8024982.1"/>
    <property type="molecule type" value="Genomic_DNA"/>
</dbReference>
<comment type="function">
    <text evidence="1">Mediates coordination of peptidoglycan synthesis and outer membrane constriction during cell division.</text>
</comment>
<keyword evidence="3" id="KW-1185">Reference proteome</keyword>
<keyword evidence="1" id="KW-0175">Coiled coil</keyword>
<dbReference type="SUPFAM" id="SSF48452">
    <property type="entry name" value="TPR-like"/>
    <property type="match status" value="1"/>
</dbReference>
<dbReference type="Proteomes" id="UP001368500">
    <property type="component" value="Unassembled WGS sequence"/>
</dbReference>
<gene>
    <name evidence="2" type="primary">ybgF</name>
    <name evidence="1" type="synonym">cpoB</name>
    <name evidence="2" type="ORF">AACH11_03280</name>
</gene>
<feature type="chain" id="PRO_5044928141" description="Cell division coordinator CpoB" evidence="1">
    <location>
        <begin position="33"/>
        <end position="286"/>
    </location>
</feature>
<dbReference type="InterPro" id="IPR019734">
    <property type="entry name" value="TPR_rpt"/>
</dbReference>
<dbReference type="InterPro" id="IPR034706">
    <property type="entry name" value="CpoB"/>
</dbReference>
<organism evidence="2 3">
    <name type="scientific">Pseudaquabacterium rugosum</name>
    <dbReference type="NCBI Taxonomy" id="2984194"/>
    <lineage>
        <taxon>Bacteria</taxon>
        <taxon>Pseudomonadati</taxon>
        <taxon>Pseudomonadota</taxon>
        <taxon>Betaproteobacteria</taxon>
        <taxon>Burkholderiales</taxon>
        <taxon>Sphaerotilaceae</taxon>
        <taxon>Pseudaquabacterium</taxon>
    </lineage>
</organism>
<proteinExistence type="inferred from homology"/>
<dbReference type="InterPro" id="IPR011990">
    <property type="entry name" value="TPR-like_helical_dom_sf"/>
</dbReference>
<feature type="coiled-coil region" evidence="1">
    <location>
        <begin position="62"/>
        <end position="131"/>
    </location>
</feature>
<evidence type="ECO:0000256" key="1">
    <source>
        <dbReference type="HAMAP-Rule" id="MF_02066"/>
    </source>
</evidence>
<evidence type="ECO:0000313" key="3">
    <source>
        <dbReference type="Proteomes" id="UP001368500"/>
    </source>
</evidence>